<evidence type="ECO:0000256" key="5">
    <source>
        <dbReference type="ARBA" id="ARBA00012060"/>
    </source>
</evidence>
<dbReference type="GO" id="GO:0003855">
    <property type="term" value="F:3-dehydroquinate dehydratase activity"/>
    <property type="evidence" value="ECO:0007669"/>
    <property type="project" value="UniProtKB-UniRule"/>
</dbReference>
<comment type="similarity">
    <text evidence="3 7">Belongs to the type-II 3-dehydroquinase family.</text>
</comment>
<comment type="catalytic activity">
    <reaction evidence="1 7">
        <text>3-dehydroquinate = 3-dehydroshikimate + H2O</text>
        <dbReference type="Rhea" id="RHEA:21096"/>
        <dbReference type="ChEBI" id="CHEBI:15377"/>
        <dbReference type="ChEBI" id="CHEBI:16630"/>
        <dbReference type="ChEBI" id="CHEBI:32364"/>
        <dbReference type="EC" id="4.2.1.10"/>
    </reaction>
</comment>
<dbReference type="SUPFAM" id="SSF52304">
    <property type="entry name" value="Type II 3-dehydroquinate dehydratase"/>
    <property type="match status" value="1"/>
</dbReference>
<feature type="binding site" evidence="7 9">
    <location>
        <position position="111"/>
    </location>
    <ligand>
        <name>substrate</name>
    </ligand>
</feature>
<feature type="binding site" evidence="7 9">
    <location>
        <begin position="101"/>
        <end position="102"/>
    </location>
    <ligand>
        <name>substrate</name>
    </ligand>
</feature>
<keyword evidence="12" id="KW-1185">Reference proteome</keyword>
<accession>A0A1M5CZ51</accession>
<dbReference type="GO" id="GO:0008652">
    <property type="term" value="P:amino acid biosynthetic process"/>
    <property type="evidence" value="ECO:0007669"/>
    <property type="project" value="UniProtKB-KW"/>
</dbReference>
<dbReference type="PANTHER" id="PTHR21272">
    <property type="entry name" value="CATABOLIC 3-DEHYDROQUINASE"/>
    <property type="match status" value="1"/>
</dbReference>
<comment type="pathway">
    <text evidence="2 7">Metabolic intermediate biosynthesis; chorismate biosynthesis; chorismate from D-erythrose 4-phosphate and phosphoenolpyruvate: step 3/7.</text>
</comment>
<evidence type="ECO:0000256" key="9">
    <source>
        <dbReference type="PIRSR" id="PIRSR001399-2"/>
    </source>
</evidence>
<evidence type="ECO:0000256" key="10">
    <source>
        <dbReference type="PIRSR" id="PIRSR001399-3"/>
    </source>
</evidence>
<dbReference type="GO" id="GO:0009423">
    <property type="term" value="P:chorismate biosynthetic process"/>
    <property type="evidence" value="ECO:0007669"/>
    <property type="project" value="UniProtKB-UniRule"/>
</dbReference>
<keyword evidence="7" id="KW-0028">Amino-acid biosynthesis</keyword>
<dbReference type="NCBIfam" id="NF003806">
    <property type="entry name" value="PRK05395.1-3"/>
    <property type="match status" value="1"/>
</dbReference>
<dbReference type="Pfam" id="PF01220">
    <property type="entry name" value="DHquinase_II"/>
    <property type="match status" value="1"/>
</dbReference>
<feature type="binding site" evidence="7 9">
    <location>
        <position position="87"/>
    </location>
    <ligand>
        <name>substrate</name>
    </ligand>
</feature>
<dbReference type="AlphaFoldDB" id="A0A1M5CZ51"/>
<protein>
    <recommendedName>
        <fullName evidence="5 7">3-dehydroquinate dehydratase</fullName>
        <shortName evidence="7">3-dehydroquinase</shortName>
        <ecNumber evidence="5 7">4.2.1.10</ecNumber>
    </recommendedName>
    <alternativeName>
        <fullName evidence="7">Type II DHQase</fullName>
    </alternativeName>
</protein>
<evidence type="ECO:0000256" key="8">
    <source>
        <dbReference type="PIRSR" id="PIRSR001399-1"/>
    </source>
</evidence>
<dbReference type="UniPathway" id="UPA00053">
    <property type="reaction ID" value="UER00086"/>
</dbReference>
<organism evidence="11 12">
    <name type="scientific">Ornithinibacillus halophilus</name>
    <dbReference type="NCBI Taxonomy" id="930117"/>
    <lineage>
        <taxon>Bacteria</taxon>
        <taxon>Bacillati</taxon>
        <taxon>Bacillota</taxon>
        <taxon>Bacilli</taxon>
        <taxon>Bacillales</taxon>
        <taxon>Bacillaceae</taxon>
        <taxon>Ornithinibacillus</taxon>
    </lineage>
</organism>
<evidence type="ECO:0000256" key="1">
    <source>
        <dbReference type="ARBA" id="ARBA00001864"/>
    </source>
</evidence>
<sequence>MRRLLLLNGPNLNLLGKREPDVYGSFTLDDVEQEVENVVTKNDCELVSKQTNHEGELVDLIQEAEGQYMGIILNAAAYTHTSVALHDAIKSITVPVIEVHISNIHSRESFRHQSLIAPVCYGQIVGFGLLSYRLAAEAIFSISK</sequence>
<proteinExistence type="inferred from homology"/>
<dbReference type="NCBIfam" id="TIGR01088">
    <property type="entry name" value="aroQ"/>
    <property type="match status" value="1"/>
</dbReference>
<dbReference type="Gene3D" id="3.40.50.9100">
    <property type="entry name" value="Dehydroquinase, class II"/>
    <property type="match status" value="1"/>
</dbReference>
<dbReference type="PROSITE" id="PS01029">
    <property type="entry name" value="DEHYDROQUINASE_II"/>
    <property type="match status" value="1"/>
</dbReference>
<dbReference type="NCBIfam" id="NF003807">
    <property type="entry name" value="PRK05395.1-4"/>
    <property type="match status" value="1"/>
</dbReference>
<dbReference type="InterPro" id="IPR036441">
    <property type="entry name" value="DHquinase_II_sf"/>
</dbReference>
<evidence type="ECO:0000256" key="3">
    <source>
        <dbReference type="ARBA" id="ARBA00011037"/>
    </source>
</evidence>
<dbReference type="HAMAP" id="MF_00169">
    <property type="entry name" value="AroQ"/>
    <property type="match status" value="1"/>
</dbReference>
<name>A0A1M5CZ51_9BACI</name>
<dbReference type="GO" id="GO:0019631">
    <property type="term" value="P:quinate catabolic process"/>
    <property type="evidence" value="ECO:0007669"/>
    <property type="project" value="TreeGrafter"/>
</dbReference>
<comment type="subunit">
    <text evidence="4 7">Homododecamer.</text>
</comment>
<dbReference type="GO" id="GO:0009073">
    <property type="term" value="P:aromatic amino acid family biosynthetic process"/>
    <property type="evidence" value="ECO:0007669"/>
    <property type="project" value="UniProtKB-KW"/>
</dbReference>
<evidence type="ECO:0000256" key="7">
    <source>
        <dbReference type="HAMAP-Rule" id="MF_00169"/>
    </source>
</evidence>
<dbReference type="Proteomes" id="UP000183988">
    <property type="component" value="Unassembled WGS sequence"/>
</dbReference>
<feature type="active site" description="Proton donor" evidence="7 8">
    <location>
        <position position="100"/>
    </location>
</feature>
<feature type="binding site" evidence="7 9">
    <location>
        <position position="80"/>
    </location>
    <ligand>
        <name>substrate</name>
    </ligand>
</feature>
<dbReference type="STRING" id="930117.SAMN05216225_1001457"/>
<dbReference type="PANTHER" id="PTHR21272:SF3">
    <property type="entry name" value="CATABOLIC 3-DEHYDROQUINASE"/>
    <property type="match status" value="1"/>
</dbReference>
<evidence type="ECO:0000256" key="4">
    <source>
        <dbReference type="ARBA" id="ARBA00011193"/>
    </source>
</evidence>
<dbReference type="RefSeq" id="WP_072887565.1">
    <property type="nucleotide sequence ID" value="NZ_FQVW01000001.1"/>
</dbReference>
<dbReference type="InterPro" id="IPR018509">
    <property type="entry name" value="DHquinase_II_CS"/>
</dbReference>
<dbReference type="EMBL" id="FQVW01000001">
    <property type="protein sequence ID" value="SHF60103.1"/>
    <property type="molecule type" value="Genomic_DNA"/>
</dbReference>
<gene>
    <name evidence="7" type="primary">aroQ</name>
    <name evidence="11" type="ORF">SAMN05216225_1001457</name>
</gene>
<dbReference type="OrthoDB" id="9790793at2"/>
<dbReference type="NCBIfam" id="NF003805">
    <property type="entry name" value="PRK05395.1-2"/>
    <property type="match status" value="1"/>
</dbReference>
<feature type="active site" description="Proton acceptor" evidence="7 8">
    <location>
        <position position="23"/>
    </location>
</feature>
<dbReference type="PIRSF" id="PIRSF001399">
    <property type="entry name" value="DHquinase_II"/>
    <property type="match status" value="1"/>
</dbReference>
<feature type="site" description="Transition state stabilizer" evidence="7 10">
    <location>
        <position position="18"/>
    </location>
</feature>
<dbReference type="CDD" id="cd00466">
    <property type="entry name" value="DHQase_II"/>
    <property type="match status" value="1"/>
</dbReference>
<reference evidence="11 12" key="1">
    <citation type="submission" date="2016-11" db="EMBL/GenBank/DDBJ databases">
        <authorList>
            <person name="Jaros S."/>
            <person name="Januszkiewicz K."/>
            <person name="Wedrychowicz H."/>
        </authorList>
    </citation>
    <scope>NUCLEOTIDE SEQUENCE [LARGE SCALE GENOMIC DNA]</scope>
    <source>
        <strain evidence="11 12">IBRC-M 10683</strain>
    </source>
</reference>
<keyword evidence="7" id="KW-0057">Aromatic amino acid biosynthesis</keyword>
<evidence type="ECO:0000313" key="12">
    <source>
        <dbReference type="Proteomes" id="UP000183988"/>
    </source>
</evidence>
<dbReference type="EC" id="4.2.1.10" evidence="5 7"/>
<evidence type="ECO:0000256" key="6">
    <source>
        <dbReference type="ARBA" id="ARBA00023239"/>
    </source>
</evidence>
<feature type="binding site" evidence="7 9">
    <location>
        <position position="74"/>
    </location>
    <ligand>
        <name>substrate</name>
    </ligand>
</feature>
<evidence type="ECO:0000256" key="2">
    <source>
        <dbReference type="ARBA" id="ARBA00004902"/>
    </source>
</evidence>
<dbReference type="InterPro" id="IPR001874">
    <property type="entry name" value="DHquinase_II"/>
</dbReference>
<comment type="function">
    <text evidence="7">Catalyzes a trans-dehydration via an enolate intermediate.</text>
</comment>
<keyword evidence="6 7" id="KW-0456">Lyase</keyword>
<evidence type="ECO:0000313" key="11">
    <source>
        <dbReference type="EMBL" id="SHF60103.1"/>
    </source>
</evidence>